<evidence type="ECO:0000313" key="2">
    <source>
        <dbReference type="Proteomes" id="UP000070539"/>
    </source>
</evidence>
<protein>
    <recommendedName>
        <fullName evidence="3">DUF1643 domain-containing protein</fullName>
    </recommendedName>
</protein>
<accession>A0A136WGX2</accession>
<proteinExistence type="predicted"/>
<comment type="caution">
    <text evidence="1">The sequence shown here is derived from an EMBL/GenBank/DDBJ whole genome shotgun (WGS) entry which is preliminary data.</text>
</comment>
<keyword evidence="2" id="KW-1185">Reference proteome</keyword>
<dbReference type="Pfam" id="PF07799">
    <property type="entry name" value="DUF1643"/>
    <property type="match status" value="1"/>
</dbReference>
<gene>
    <name evidence="1" type="ORF">CLNEO_09980</name>
</gene>
<organism evidence="1 2">
    <name type="scientific">Anaerotignum neopropionicum</name>
    <dbReference type="NCBI Taxonomy" id="36847"/>
    <lineage>
        <taxon>Bacteria</taxon>
        <taxon>Bacillati</taxon>
        <taxon>Bacillota</taxon>
        <taxon>Clostridia</taxon>
        <taxon>Lachnospirales</taxon>
        <taxon>Anaerotignaceae</taxon>
        <taxon>Anaerotignum</taxon>
    </lineage>
</organism>
<name>A0A136WGX2_9FIRM</name>
<dbReference type="RefSeq" id="WP_066085508.1">
    <property type="nucleotide sequence ID" value="NZ_LRVM01000002.1"/>
</dbReference>
<reference evidence="1 2" key="1">
    <citation type="submission" date="2016-01" db="EMBL/GenBank/DDBJ databases">
        <title>Genome sequence of Clostridium neopropionicum X4, DSM-3847.</title>
        <authorList>
            <person name="Poehlein A."/>
            <person name="Beck M.H."/>
            <person name="Bengelsdorf F.R."/>
            <person name="Daniel R."/>
            <person name="Duerre P."/>
        </authorList>
    </citation>
    <scope>NUCLEOTIDE SEQUENCE [LARGE SCALE GENOMIC DNA]</scope>
    <source>
        <strain evidence="1 2">DSM-3847</strain>
    </source>
</reference>
<evidence type="ECO:0008006" key="3">
    <source>
        <dbReference type="Google" id="ProtNLM"/>
    </source>
</evidence>
<evidence type="ECO:0000313" key="1">
    <source>
        <dbReference type="EMBL" id="KXL53772.1"/>
    </source>
</evidence>
<sequence length="199" mass="22699">MGRNVSYPQFVDVNSIQSKDMGNYRYWLRVPFKDTLSTKMLCVILKNPSVATKIICDNTVSKVCNVAKNNGYSEVIILNLFPYRSTQAKVILNFYNKPDFKNIMNHNLCIVQKLCKENDVVFGWGTNTISSSKQSKAIYDKAIKNVLLSIKSKTYYVRSCSCEGKSCSCENKSCNCQLPNVRYPLHGLRWCNKSSLIPY</sequence>
<dbReference type="AlphaFoldDB" id="A0A136WGX2"/>
<dbReference type="Proteomes" id="UP000070539">
    <property type="component" value="Unassembled WGS sequence"/>
</dbReference>
<dbReference type="OrthoDB" id="9807577at2"/>
<dbReference type="EMBL" id="LRVM01000002">
    <property type="protein sequence ID" value="KXL53772.1"/>
    <property type="molecule type" value="Genomic_DNA"/>
</dbReference>
<dbReference type="STRING" id="36847.CLNEO_09980"/>
<dbReference type="InterPro" id="IPR012441">
    <property type="entry name" value="DUF1643"/>
</dbReference>